<keyword evidence="6" id="KW-0695">RNA-directed DNA polymerase</keyword>
<dbReference type="GO" id="GO:0016787">
    <property type="term" value="F:hydrolase activity"/>
    <property type="evidence" value="ECO:0007669"/>
    <property type="project" value="UniProtKB-KW"/>
</dbReference>
<evidence type="ECO:0000256" key="6">
    <source>
        <dbReference type="ARBA" id="ARBA00022918"/>
    </source>
</evidence>
<dbReference type="InterPro" id="IPR043502">
    <property type="entry name" value="DNA/RNA_pol_sf"/>
</dbReference>
<evidence type="ECO:0000313" key="10">
    <source>
        <dbReference type="Proteomes" id="UP000829196"/>
    </source>
</evidence>
<accession>A0A8T3C754</accession>
<dbReference type="InterPro" id="IPR041588">
    <property type="entry name" value="Integrase_H2C2"/>
</dbReference>
<dbReference type="InterPro" id="IPR041373">
    <property type="entry name" value="RT_RNaseH"/>
</dbReference>
<keyword evidence="4" id="KW-0255">Endonuclease</keyword>
<dbReference type="GO" id="GO:0004519">
    <property type="term" value="F:endonuclease activity"/>
    <property type="evidence" value="ECO:0007669"/>
    <property type="project" value="UniProtKB-KW"/>
</dbReference>
<dbReference type="InterPro" id="IPR012337">
    <property type="entry name" value="RNaseH-like_sf"/>
</dbReference>
<dbReference type="AlphaFoldDB" id="A0A8T3C754"/>
<evidence type="ECO:0000256" key="2">
    <source>
        <dbReference type="ARBA" id="ARBA00022695"/>
    </source>
</evidence>
<dbReference type="GO" id="GO:0003676">
    <property type="term" value="F:nucleic acid binding"/>
    <property type="evidence" value="ECO:0007669"/>
    <property type="project" value="InterPro"/>
</dbReference>
<dbReference type="Gene3D" id="3.30.420.10">
    <property type="entry name" value="Ribonuclease H-like superfamily/Ribonuclease H"/>
    <property type="match status" value="1"/>
</dbReference>
<name>A0A8T3C754_DENNO</name>
<organism evidence="9 10">
    <name type="scientific">Dendrobium nobile</name>
    <name type="common">Orchid</name>
    <dbReference type="NCBI Taxonomy" id="94219"/>
    <lineage>
        <taxon>Eukaryota</taxon>
        <taxon>Viridiplantae</taxon>
        <taxon>Streptophyta</taxon>
        <taxon>Embryophyta</taxon>
        <taxon>Tracheophyta</taxon>
        <taxon>Spermatophyta</taxon>
        <taxon>Magnoliopsida</taxon>
        <taxon>Liliopsida</taxon>
        <taxon>Asparagales</taxon>
        <taxon>Orchidaceae</taxon>
        <taxon>Epidendroideae</taxon>
        <taxon>Malaxideae</taxon>
        <taxon>Dendrobiinae</taxon>
        <taxon>Dendrobium</taxon>
    </lineage>
</organism>
<evidence type="ECO:0008006" key="11">
    <source>
        <dbReference type="Google" id="ProtNLM"/>
    </source>
</evidence>
<evidence type="ECO:0000313" key="9">
    <source>
        <dbReference type="EMBL" id="KAI0529650.1"/>
    </source>
</evidence>
<evidence type="ECO:0000256" key="4">
    <source>
        <dbReference type="ARBA" id="ARBA00022759"/>
    </source>
</evidence>
<dbReference type="Gene3D" id="1.10.340.70">
    <property type="match status" value="1"/>
</dbReference>
<keyword evidence="1" id="KW-0808">Transferase</keyword>
<dbReference type="Pfam" id="PF17921">
    <property type="entry name" value="Integrase_H2C2"/>
    <property type="match status" value="1"/>
</dbReference>
<protein>
    <recommendedName>
        <fullName evidence="11">Polyprotein</fullName>
    </recommendedName>
</protein>
<dbReference type="InterPro" id="IPR036397">
    <property type="entry name" value="RNaseH_sf"/>
</dbReference>
<dbReference type="CDD" id="cd09274">
    <property type="entry name" value="RNase_HI_RT_Ty3"/>
    <property type="match status" value="1"/>
</dbReference>
<dbReference type="GO" id="GO:0003964">
    <property type="term" value="F:RNA-directed DNA polymerase activity"/>
    <property type="evidence" value="ECO:0007669"/>
    <property type="project" value="UniProtKB-KW"/>
</dbReference>
<evidence type="ECO:0000256" key="5">
    <source>
        <dbReference type="ARBA" id="ARBA00022801"/>
    </source>
</evidence>
<feature type="domain" description="Reverse transcriptase RNase H-like" evidence="7">
    <location>
        <begin position="40"/>
        <end position="139"/>
    </location>
</feature>
<reference evidence="9" key="1">
    <citation type="journal article" date="2022" name="Front. Genet.">
        <title>Chromosome-Scale Assembly of the Dendrobium nobile Genome Provides Insights Into the Molecular Mechanism of the Biosynthesis of the Medicinal Active Ingredient of Dendrobium.</title>
        <authorList>
            <person name="Xu Q."/>
            <person name="Niu S.-C."/>
            <person name="Li K.-L."/>
            <person name="Zheng P.-J."/>
            <person name="Zhang X.-J."/>
            <person name="Jia Y."/>
            <person name="Liu Y."/>
            <person name="Niu Y.-X."/>
            <person name="Yu L.-H."/>
            <person name="Chen D.-F."/>
            <person name="Zhang G.-Q."/>
        </authorList>
    </citation>
    <scope>NUCLEOTIDE SEQUENCE</scope>
    <source>
        <tissue evidence="9">Leaf</tissue>
    </source>
</reference>
<keyword evidence="10" id="KW-1185">Reference proteome</keyword>
<comment type="caution">
    <text evidence="9">The sequence shown here is derived from an EMBL/GenBank/DDBJ whole genome shotgun (WGS) entry which is preliminary data.</text>
</comment>
<proteinExistence type="predicted"/>
<dbReference type="SUPFAM" id="SSF53098">
    <property type="entry name" value="Ribonuclease H-like"/>
    <property type="match status" value="1"/>
</dbReference>
<gene>
    <name evidence="9" type="ORF">KFK09_002204</name>
</gene>
<dbReference type="PANTHER" id="PTHR35046">
    <property type="entry name" value="ZINC KNUCKLE (CCHC-TYPE) FAMILY PROTEIN"/>
    <property type="match status" value="1"/>
</dbReference>
<dbReference type="OrthoDB" id="1932715at2759"/>
<evidence type="ECO:0000256" key="3">
    <source>
        <dbReference type="ARBA" id="ARBA00022722"/>
    </source>
</evidence>
<sequence length="364" mass="41122">MSPITDCLKAKVFHWGALQQDSFEALKAALTTAPVLAIPNFDKLFTVETDASSIGVGAVLSQEGRPVAYFSEKLCPTCQCWSAYEQELYSVVRALKQWEPYLLHQDFVICTDNKSLQFINSQKHVNRMHARWVSFLQKFSFVLKHQPGHQNKIADALSRKMALLSQLQTEFSGLVCLQELYAIDPEFSAIWHACLQSEGAPDFTIRHGFLFHQNLLCIPASSCRLHLIHEAHCRGLAAHAGREKTLAQLKCRFFWPRLWRDVLLFVDRCPVCQSYKGGAQNTGLYLPLPVLDTISEDLSLDFVLGLPRTQRGNDSIMVVVDRFSKMAHFLACKKSSNALHVAHLFFTKLLGCMGCREGSLRTEM</sequence>
<evidence type="ECO:0000259" key="7">
    <source>
        <dbReference type="Pfam" id="PF17917"/>
    </source>
</evidence>
<dbReference type="PANTHER" id="PTHR35046:SF18">
    <property type="entry name" value="RNA-DIRECTED DNA POLYMERASE"/>
    <property type="match status" value="1"/>
</dbReference>
<evidence type="ECO:0000259" key="8">
    <source>
        <dbReference type="Pfam" id="PF17921"/>
    </source>
</evidence>
<dbReference type="SUPFAM" id="SSF56672">
    <property type="entry name" value="DNA/RNA polymerases"/>
    <property type="match status" value="1"/>
</dbReference>
<evidence type="ECO:0000256" key="1">
    <source>
        <dbReference type="ARBA" id="ARBA00022679"/>
    </source>
</evidence>
<dbReference type="Proteomes" id="UP000829196">
    <property type="component" value="Unassembled WGS sequence"/>
</dbReference>
<keyword evidence="5" id="KW-0378">Hydrolase</keyword>
<keyword evidence="3" id="KW-0540">Nuclease</keyword>
<dbReference type="Pfam" id="PF17917">
    <property type="entry name" value="RT_RNaseH"/>
    <property type="match status" value="1"/>
</dbReference>
<keyword evidence="2" id="KW-0548">Nucleotidyltransferase</keyword>
<dbReference type="EMBL" id="JAGYWB010000002">
    <property type="protein sequence ID" value="KAI0529650.1"/>
    <property type="molecule type" value="Genomic_DNA"/>
</dbReference>
<feature type="domain" description="Integrase zinc-binding" evidence="8">
    <location>
        <begin position="221"/>
        <end position="276"/>
    </location>
</feature>
<dbReference type="Gene3D" id="3.10.20.370">
    <property type="match status" value="1"/>
</dbReference>